<gene>
    <name evidence="2" type="ORF">ABUK86_00055</name>
</gene>
<dbReference type="NCBIfam" id="NF038083">
    <property type="entry name" value="CU044_5270_fam"/>
    <property type="match status" value="1"/>
</dbReference>
<evidence type="ECO:0000313" key="3">
    <source>
        <dbReference type="Proteomes" id="UP001432401"/>
    </source>
</evidence>
<name>A0ABV1ZLZ2_9ACTN</name>
<keyword evidence="1" id="KW-0472">Membrane</keyword>
<keyword evidence="3" id="KW-1185">Reference proteome</keyword>
<evidence type="ECO:0000256" key="1">
    <source>
        <dbReference type="SAM" id="Phobius"/>
    </source>
</evidence>
<accession>A0ABV1ZLZ2</accession>
<feature type="transmembrane region" description="Helical" evidence="1">
    <location>
        <begin position="54"/>
        <end position="77"/>
    </location>
</feature>
<protein>
    <submittedName>
        <fullName evidence="2">CU044_5270 family protein</fullName>
    </submittedName>
</protein>
<dbReference type="RefSeq" id="WP_352982127.1">
    <property type="nucleotide sequence ID" value="NZ_JBEQNB010000001.1"/>
</dbReference>
<keyword evidence="1" id="KW-1133">Transmembrane helix</keyword>
<dbReference type="EMBL" id="JBEQNB010000001">
    <property type="protein sequence ID" value="MES0832157.1"/>
    <property type="molecule type" value="Genomic_DNA"/>
</dbReference>
<dbReference type="InterPro" id="IPR047789">
    <property type="entry name" value="CU044_5270-like"/>
</dbReference>
<evidence type="ECO:0000313" key="2">
    <source>
        <dbReference type="EMBL" id="MES0832157.1"/>
    </source>
</evidence>
<comment type="caution">
    <text evidence="2">The sequence shown here is derived from an EMBL/GenBank/DDBJ whole genome shotgun (WGS) entry which is preliminary data.</text>
</comment>
<reference evidence="2 3" key="1">
    <citation type="submission" date="2024-06" db="EMBL/GenBank/DDBJ databases">
        <authorList>
            <person name="Bataeva Y.V."/>
            <person name="Grigorian L.N."/>
            <person name="Solomentsev V.I."/>
        </authorList>
    </citation>
    <scope>NUCLEOTIDE SEQUENCE [LARGE SCALE GENOMIC DNA]</scope>
    <source>
        <strain evidence="3">SCPM-O-B-12605 (RCAM04882)</strain>
    </source>
</reference>
<sequence>MSRTDTEAVRALLAAHDPAASVRSDPALRELSRIEVIAAGRRHRPVYRLVPRRPVFRVALGAVAALAAVAVVVPFAFGSAQPAYAGPPPAPLEVPLTDLEPGSERLLALAEAAEGQPAPPRPGDVAYVRTSQWTLTYSQDLDTAEEGWGVLPVRDEVWRTPHESGLQVETPSVPDHLGGDPNPVQRLFEDGPTEWEWGGGEGGNGMFFSVEPGSLSTDPGVLADQLHGAGSDLADTGSGARLFYALQQLYGEAPVEPGVQAAVLRVLAEEDDVMFAGTARDREGREGLLFVVEESEGGGTLLERRIMFDEGTGQPLYHETLTVESPSEPDAELPRVNNYTVLVESAWVPEVGDTP</sequence>
<keyword evidence="1" id="KW-0812">Transmembrane</keyword>
<dbReference type="Proteomes" id="UP001432401">
    <property type="component" value="Unassembled WGS sequence"/>
</dbReference>
<organism evidence="2 3">
    <name type="scientific">Nocardiopsis tropica</name>
    <dbReference type="NCBI Taxonomy" id="109330"/>
    <lineage>
        <taxon>Bacteria</taxon>
        <taxon>Bacillati</taxon>
        <taxon>Actinomycetota</taxon>
        <taxon>Actinomycetes</taxon>
        <taxon>Streptosporangiales</taxon>
        <taxon>Nocardiopsidaceae</taxon>
        <taxon>Nocardiopsis</taxon>
    </lineage>
</organism>
<proteinExistence type="predicted"/>